<evidence type="ECO:0000259" key="3">
    <source>
        <dbReference type="Pfam" id="PF01471"/>
    </source>
</evidence>
<dbReference type="InterPro" id="IPR036366">
    <property type="entry name" value="PGBDSf"/>
</dbReference>
<dbReference type="HOGENOM" id="CLU_570739_0_0_0"/>
<dbReference type="PROSITE" id="PS51257">
    <property type="entry name" value="PROKAR_LIPOPROTEIN"/>
    <property type="match status" value="1"/>
</dbReference>
<dbReference type="eggNOG" id="COG3409">
    <property type="taxonomic scope" value="Bacteria"/>
</dbReference>
<feature type="domain" description="Peptidoglycan binding-like" evidence="3">
    <location>
        <begin position="445"/>
        <end position="496"/>
    </location>
</feature>
<dbReference type="Proteomes" id="UP000054010">
    <property type="component" value="Unassembled WGS sequence"/>
</dbReference>
<dbReference type="InterPro" id="IPR002477">
    <property type="entry name" value="Peptidoglycan-bd-like"/>
</dbReference>
<feature type="region of interest" description="Disordered" evidence="1">
    <location>
        <begin position="28"/>
        <end position="69"/>
    </location>
</feature>
<protein>
    <submittedName>
        <fullName evidence="4">Peptidoglycan-binding domain 1 protein</fullName>
    </submittedName>
</protein>
<dbReference type="SUPFAM" id="SSF82171">
    <property type="entry name" value="DPP6 N-terminal domain-like"/>
    <property type="match status" value="1"/>
</dbReference>
<feature type="signal peptide" evidence="2">
    <location>
        <begin position="1"/>
        <end position="27"/>
    </location>
</feature>
<dbReference type="AlphaFoldDB" id="E1IEG8"/>
<evidence type="ECO:0000256" key="2">
    <source>
        <dbReference type="SAM" id="SignalP"/>
    </source>
</evidence>
<dbReference type="EMBL" id="ADVR01000052">
    <property type="protein sequence ID" value="EFO80494.1"/>
    <property type="molecule type" value="Genomic_DNA"/>
</dbReference>
<keyword evidence="5" id="KW-1185">Reference proteome</keyword>
<evidence type="ECO:0000313" key="4">
    <source>
        <dbReference type="EMBL" id="EFO80494.1"/>
    </source>
</evidence>
<feature type="compositionally biased region" description="Low complexity" evidence="1">
    <location>
        <begin position="59"/>
        <end position="69"/>
    </location>
</feature>
<sequence>MMRINSVLLFFLLWLLAACGTATPPVATSLPPTSAPPTTVPPTPTNIPPSPVPTLVQKPTISPAPTSSAPTATVAAVTGLPAPVYLINYQNPNEQIVRLETDATTLTQISFESQPVRDLSVAQRTGTLVYLVGDAQQQTLVALDGSGRRELLSGQLQAPRISPDGQTVALRITGQPAAPDGVWALPVRGGRPSLVLADGPDASSSDAEWVYTPVSYAPNDARLLLWAYDAAGPAIPGGQAVVVEGGQTRLRTWTCCEWPVWSTDGTAITVTGGGPGPDLRYGLVKIDLVSGAEQPILEQTDEAVPLVTSARQLADGQIYALYLEVLAADFSWEFPFTPLPVRVAMDGSITPLYTDLFPLSDALWREDGSGALLTVWDEVLENPIAGTLTWVPTPSTYGAALRTEVVGSQTYWADTDQPLYTGDCSLLPQIGWQPPASRVFSAGAADLQARLNAQGFAAGTPDGYFGDQTRTALEAFQTSRNLPVSPNLDCATWQALLGRQ</sequence>
<feature type="chain" id="PRO_5003147029" evidence="2">
    <location>
        <begin position="28"/>
        <end position="500"/>
    </location>
</feature>
<dbReference type="SUPFAM" id="SSF47090">
    <property type="entry name" value="PGBD-like"/>
    <property type="match status" value="1"/>
</dbReference>
<comment type="caution">
    <text evidence="4">The sequence shown here is derived from an EMBL/GenBank/DDBJ whole genome shotgun (WGS) entry which is preliminary data.</text>
</comment>
<dbReference type="Gene3D" id="1.10.101.10">
    <property type="entry name" value="PGBD-like superfamily/PGBD"/>
    <property type="match status" value="1"/>
</dbReference>
<evidence type="ECO:0000313" key="5">
    <source>
        <dbReference type="Proteomes" id="UP000054010"/>
    </source>
</evidence>
<dbReference type="Pfam" id="PF01471">
    <property type="entry name" value="PG_binding_1"/>
    <property type="match status" value="1"/>
</dbReference>
<organism evidence="4 5">
    <name type="scientific">Oscillochloris trichoides DG-6</name>
    <dbReference type="NCBI Taxonomy" id="765420"/>
    <lineage>
        <taxon>Bacteria</taxon>
        <taxon>Bacillati</taxon>
        <taxon>Chloroflexota</taxon>
        <taxon>Chloroflexia</taxon>
        <taxon>Chloroflexales</taxon>
        <taxon>Chloroflexineae</taxon>
        <taxon>Oscillochloridaceae</taxon>
        <taxon>Oscillochloris</taxon>
    </lineage>
</organism>
<feature type="compositionally biased region" description="Pro residues" evidence="1">
    <location>
        <begin position="33"/>
        <end position="52"/>
    </location>
</feature>
<proteinExistence type="predicted"/>
<dbReference type="InterPro" id="IPR036365">
    <property type="entry name" value="PGBD-like_sf"/>
</dbReference>
<evidence type="ECO:0000256" key="1">
    <source>
        <dbReference type="SAM" id="MobiDB-lite"/>
    </source>
</evidence>
<accession>E1IEG8</accession>
<reference evidence="4 5" key="1">
    <citation type="journal article" date="2011" name="J. Bacteriol.">
        <title>Draft genome sequence of the anoxygenic filamentous phototrophic bacterium Oscillochloris trichoides subsp. DG-6.</title>
        <authorList>
            <person name="Kuznetsov B.B."/>
            <person name="Ivanovsky R.N."/>
            <person name="Keppen O.I."/>
            <person name="Sukhacheva M.V."/>
            <person name="Bumazhkin B.K."/>
            <person name="Patutina E.O."/>
            <person name="Beletsky A.V."/>
            <person name="Mardanov A.V."/>
            <person name="Baslerov R.V."/>
            <person name="Panteleeva A.N."/>
            <person name="Kolganova T.V."/>
            <person name="Ravin N.V."/>
            <person name="Skryabin K.G."/>
        </authorList>
    </citation>
    <scope>NUCLEOTIDE SEQUENCE [LARGE SCALE GENOMIC DNA]</scope>
    <source>
        <strain evidence="4 5">DG-6</strain>
    </source>
</reference>
<dbReference type="InterPro" id="IPR011042">
    <property type="entry name" value="6-blade_b-propeller_TolB-like"/>
</dbReference>
<dbReference type="STRING" id="765420.OSCT_1719"/>
<dbReference type="eggNOG" id="COG4946">
    <property type="taxonomic scope" value="Bacteria"/>
</dbReference>
<dbReference type="Gene3D" id="2.120.10.30">
    <property type="entry name" value="TolB, C-terminal domain"/>
    <property type="match status" value="1"/>
</dbReference>
<name>E1IEG8_9CHLR</name>
<gene>
    <name evidence="4" type="ORF">OSCT_1719</name>
</gene>
<keyword evidence="2" id="KW-0732">Signal</keyword>